<sequence>MRKRINVKGALRIYLSWPIILSLLLILMNIAIYMVNSDAGILMLGFLLFYIAIAVVLLLKRSTITGELVRFAADYGQVQKQLLKEMAFPYAILDNEGKMLWGNDEFQDILGNQKLAQKPISSIFPEIKDSMLPKNMQDQTIKIVRNEKTYNAILRRIVAPDFTEDESWVFQDEDSVLNETNSLIAIYLYDETEITNLTREKTEQKMIIGLLYIDNYEEALESIDEVRRSLLIALIDRKINKYMQGMDAIIKKLEKDKYIFMFKQKYLAQLQANKFNLLDEVRAVNIGNEMSVTISMGLGVNAESYLTSYEYARAAMDLALGRGGDQAVIKDKERLLYYGGKSVQVEKNTRVKARVKAHALKEFIEGKDKVVIMGHSIADVDSFGAAIGVFRIAKTLNKKAHIVINEVTTSVRPIMKRFINNPDYDEDLFVKSDQALQIVDNNTLLVIVDVNRPSYTECQELLELTKTVVILDHHRQSGENVENAALSYIEPYASSSCELVAEVLQYIGEGLKLRQAEADAMYAGIMIDTNNFLTKTGVRTFEAAAYLRRNGADVTRIRKSFRSDMDEYKTKAEAITATEIYLDHYAITICTSEGINSPTILAAQVANELLNITNVRASFVFTDFNGKIYVSARSIDEVNVQVIMEKLGGGGHMSVAGAQFTDCTLEDAIHNVKTTLATMSKDGDL</sequence>
<evidence type="ECO:0000313" key="6">
    <source>
        <dbReference type="EMBL" id="SFO54700.1"/>
    </source>
</evidence>
<dbReference type="Gene3D" id="3.10.310.30">
    <property type="match status" value="1"/>
</dbReference>
<dbReference type="GO" id="GO:0005886">
    <property type="term" value="C:plasma membrane"/>
    <property type="evidence" value="ECO:0007669"/>
    <property type="project" value="UniProtKB-SubCell"/>
</dbReference>
<keyword evidence="2" id="KW-0464">Manganese</keyword>
<comment type="function">
    <text evidence="1">Has phosphodiesterase (PDE) activity against cyclic-di-AMP (c-di-AMP).</text>
</comment>
<dbReference type="PANTHER" id="PTHR47618">
    <property type="entry name" value="BIFUNCTIONAL OLIGORIBONUCLEASE AND PAP PHOSPHATASE NRNA"/>
    <property type="match status" value="1"/>
</dbReference>
<evidence type="ECO:0000256" key="1">
    <source>
        <dbReference type="PIRNR" id="PIRNR026583"/>
    </source>
</evidence>
<keyword evidence="3" id="KW-1133">Transmembrane helix</keyword>
<dbReference type="EMBL" id="FOWD01000038">
    <property type="protein sequence ID" value="SFO54700.1"/>
    <property type="molecule type" value="Genomic_DNA"/>
</dbReference>
<feature type="domain" description="DDH" evidence="4">
    <location>
        <begin position="369"/>
        <end position="525"/>
    </location>
</feature>
<dbReference type="InterPro" id="IPR014528">
    <property type="entry name" value="GdpP/PdeA"/>
</dbReference>
<dbReference type="GO" id="GO:0016787">
    <property type="term" value="F:hydrolase activity"/>
    <property type="evidence" value="ECO:0007669"/>
    <property type="project" value="UniProtKB-UniRule"/>
</dbReference>
<dbReference type="InterPro" id="IPR051319">
    <property type="entry name" value="Oligoribo/pAp-PDE_c-di-AMP_PDE"/>
</dbReference>
<comment type="subcellular location">
    <subcellularLocation>
        <location evidence="1">Cell membrane</location>
    </subcellularLocation>
</comment>
<feature type="binding site" evidence="2">
    <location>
        <position position="473"/>
    </location>
    <ligand>
        <name>Mn(2+)</name>
        <dbReference type="ChEBI" id="CHEBI:29035"/>
        <label>2</label>
    </ligand>
</feature>
<feature type="binding site" evidence="2">
    <location>
        <position position="528"/>
    </location>
    <ligand>
        <name>Mn(2+)</name>
        <dbReference type="ChEBI" id="CHEBI:29035"/>
        <label>2</label>
    </ligand>
</feature>
<dbReference type="Gene3D" id="3.30.450.20">
    <property type="entry name" value="PAS domain"/>
    <property type="match status" value="1"/>
</dbReference>
<keyword evidence="2" id="KW-0479">Metal-binding</keyword>
<feature type="transmembrane region" description="Helical" evidence="3">
    <location>
        <begin position="41"/>
        <end position="59"/>
    </location>
</feature>
<organism evidence="6 7">
    <name type="scientific">Anaerocolumna aminovalerica</name>
    <dbReference type="NCBI Taxonomy" id="1527"/>
    <lineage>
        <taxon>Bacteria</taxon>
        <taxon>Bacillati</taxon>
        <taxon>Bacillota</taxon>
        <taxon>Clostridia</taxon>
        <taxon>Lachnospirales</taxon>
        <taxon>Lachnospiraceae</taxon>
        <taxon>Anaerocolumna</taxon>
    </lineage>
</organism>
<proteinExistence type="inferred from homology"/>
<dbReference type="AlphaFoldDB" id="A0A1I5I3D3"/>
<dbReference type="OrthoDB" id="9759476at2"/>
<dbReference type="GO" id="GO:0003676">
    <property type="term" value="F:nucleic acid binding"/>
    <property type="evidence" value="ECO:0007669"/>
    <property type="project" value="UniProtKB-UniRule"/>
</dbReference>
<dbReference type="STRING" id="1527.SAMN04489757_13820"/>
<evidence type="ECO:0000256" key="2">
    <source>
        <dbReference type="PIRSR" id="PIRSR026583-50"/>
    </source>
</evidence>
<dbReference type="GO" id="GO:0046872">
    <property type="term" value="F:metal ion binding"/>
    <property type="evidence" value="ECO:0007669"/>
    <property type="project" value="UniProtKB-KW"/>
</dbReference>
<keyword evidence="7" id="KW-1185">Reference proteome</keyword>
<comment type="catalytic activity">
    <reaction evidence="1">
        <text>3',3'-c-di-AMP + H2O = 5'-O-phosphonoadenylyl-(3'-&gt;5')-adenosine + H(+)</text>
        <dbReference type="Rhea" id="RHEA:54420"/>
        <dbReference type="ChEBI" id="CHEBI:15377"/>
        <dbReference type="ChEBI" id="CHEBI:15378"/>
        <dbReference type="ChEBI" id="CHEBI:71500"/>
        <dbReference type="ChEBI" id="CHEBI:138171"/>
    </reaction>
</comment>
<dbReference type="InterPro" id="IPR001667">
    <property type="entry name" value="DDH_dom"/>
</dbReference>
<dbReference type="SUPFAM" id="SSF64182">
    <property type="entry name" value="DHH phosphoesterases"/>
    <property type="match status" value="1"/>
</dbReference>
<dbReference type="Gene3D" id="3.90.1640.10">
    <property type="entry name" value="inorganic pyrophosphatase (n-terminal core)"/>
    <property type="match status" value="1"/>
</dbReference>
<keyword evidence="3" id="KW-0812">Transmembrane</keyword>
<dbReference type="RefSeq" id="WP_091688044.1">
    <property type="nucleotide sequence ID" value="NZ_BAABFM010000011.1"/>
</dbReference>
<dbReference type="EC" id="3.1.4.-" evidence="1"/>
<keyword evidence="1" id="KW-1003">Cell membrane</keyword>
<evidence type="ECO:0000259" key="5">
    <source>
        <dbReference type="Pfam" id="PF02272"/>
    </source>
</evidence>
<keyword evidence="1" id="KW-0378">Hydrolase</keyword>
<dbReference type="InterPro" id="IPR038763">
    <property type="entry name" value="DHH_sf"/>
</dbReference>
<dbReference type="PIRSF" id="PIRSF026583">
    <property type="entry name" value="YybT"/>
    <property type="match status" value="1"/>
</dbReference>
<comment type="similarity">
    <text evidence="1">Belongs to the GdpP/PdeA phosphodiesterase family.</text>
</comment>
<evidence type="ECO:0000259" key="4">
    <source>
        <dbReference type="Pfam" id="PF01368"/>
    </source>
</evidence>
<feature type="binding site" evidence="2">
    <location>
        <position position="379"/>
    </location>
    <ligand>
        <name>Mn(2+)</name>
        <dbReference type="ChEBI" id="CHEBI:29035"/>
        <label>1</label>
    </ligand>
</feature>
<dbReference type="GO" id="GO:0106409">
    <property type="term" value="F:cyclic-di-AMP phosphodiesterase activity"/>
    <property type="evidence" value="ECO:0007669"/>
    <property type="project" value="RHEA"/>
</dbReference>
<feature type="transmembrane region" description="Helical" evidence="3">
    <location>
        <begin position="12"/>
        <end position="35"/>
    </location>
</feature>
<dbReference type="Pfam" id="PF02272">
    <property type="entry name" value="DHHA1"/>
    <property type="match status" value="1"/>
</dbReference>
<feature type="binding site" evidence="2">
    <location>
        <position position="381"/>
    </location>
    <ligand>
        <name>Mn(2+)</name>
        <dbReference type="ChEBI" id="CHEBI:29035"/>
        <label>2</label>
    </ligand>
</feature>
<evidence type="ECO:0000313" key="7">
    <source>
        <dbReference type="Proteomes" id="UP000198806"/>
    </source>
</evidence>
<dbReference type="PANTHER" id="PTHR47618:SF2">
    <property type="entry name" value="CYCLIC-DI-AMP PHOSPHODIESTERASE GDPP"/>
    <property type="match status" value="1"/>
</dbReference>
<gene>
    <name evidence="6" type="ORF">SAMN04489757_13820</name>
</gene>
<reference evidence="6 7" key="1">
    <citation type="submission" date="2016-10" db="EMBL/GenBank/DDBJ databases">
        <authorList>
            <person name="de Groot N.N."/>
        </authorList>
    </citation>
    <scope>NUCLEOTIDE SEQUENCE [LARGE SCALE GENOMIC DNA]</scope>
    <source>
        <strain evidence="6 7">DSM 1283</strain>
    </source>
</reference>
<feature type="binding site" evidence="2">
    <location>
        <position position="449"/>
    </location>
    <ligand>
        <name>Mn(2+)</name>
        <dbReference type="ChEBI" id="CHEBI:29035"/>
        <label>1</label>
    </ligand>
</feature>
<name>A0A1I5I3D3_9FIRM</name>
<dbReference type="FunFam" id="3.90.1640.10:FF:000002">
    <property type="entry name" value="Cyclic-di-AMP phosphodiesterase"/>
    <property type="match status" value="1"/>
</dbReference>
<dbReference type="Proteomes" id="UP000198806">
    <property type="component" value="Unassembled WGS sequence"/>
</dbReference>
<evidence type="ECO:0000256" key="3">
    <source>
        <dbReference type="SAM" id="Phobius"/>
    </source>
</evidence>
<feature type="domain" description="DHHA1" evidence="5">
    <location>
        <begin position="602"/>
        <end position="675"/>
    </location>
</feature>
<dbReference type="InterPro" id="IPR003156">
    <property type="entry name" value="DHHA1_dom"/>
</dbReference>
<protein>
    <recommendedName>
        <fullName evidence="1">Cyclic-di-AMP phosphodiesterase</fullName>
        <ecNumber evidence="1">3.1.4.-</ecNumber>
    </recommendedName>
</protein>
<comment type="cofactor">
    <cofactor evidence="2">
        <name>Mn(2+)</name>
        <dbReference type="ChEBI" id="CHEBI:29035"/>
    </cofactor>
    <text evidence="2">For phosphodiesterase activity, probably binds 2 Mn(2+) per subunit.</text>
</comment>
<keyword evidence="1 3" id="KW-0472">Membrane</keyword>
<accession>A0A1I5I3D3</accession>
<dbReference type="Pfam" id="PF24898">
    <property type="entry name" value="GGDEF_GdpP"/>
    <property type="match status" value="1"/>
</dbReference>
<feature type="binding site" evidence="2">
    <location>
        <position position="375"/>
    </location>
    <ligand>
        <name>Mn(2+)</name>
        <dbReference type="ChEBI" id="CHEBI:29035"/>
        <label>1</label>
    </ligand>
</feature>
<feature type="binding site" evidence="2">
    <location>
        <position position="449"/>
    </location>
    <ligand>
        <name>Mn(2+)</name>
        <dbReference type="ChEBI" id="CHEBI:29035"/>
        <label>2</label>
    </ligand>
</feature>
<dbReference type="Pfam" id="PF01368">
    <property type="entry name" value="DHH"/>
    <property type="match status" value="1"/>
</dbReference>